<comment type="caution">
    <text evidence="3">The sequence shown here is derived from an EMBL/GenBank/DDBJ whole genome shotgun (WGS) entry which is preliminary data.</text>
</comment>
<keyword evidence="1" id="KW-0433">Leucine-rich repeat</keyword>
<dbReference type="SMART" id="SM00369">
    <property type="entry name" value="LRR_TYP"/>
    <property type="match status" value="2"/>
</dbReference>
<dbReference type="InterPro" id="IPR050216">
    <property type="entry name" value="LRR_domain-containing"/>
</dbReference>
<dbReference type="PANTHER" id="PTHR48051:SF39">
    <property type="entry name" value="P53-INDUCED DEATH DOMAIN PROTEIN 1"/>
    <property type="match status" value="1"/>
</dbReference>
<accession>M6ZP77</accession>
<organism evidence="3 4">
    <name type="scientific">Leptospira interrogans serovar Pyrogenes str. 200701872</name>
    <dbReference type="NCBI Taxonomy" id="1193029"/>
    <lineage>
        <taxon>Bacteria</taxon>
        <taxon>Pseudomonadati</taxon>
        <taxon>Spirochaetota</taxon>
        <taxon>Spirochaetia</taxon>
        <taxon>Leptospirales</taxon>
        <taxon>Leptospiraceae</taxon>
        <taxon>Leptospira</taxon>
    </lineage>
</organism>
<dbReference type="Pfam" id="PF13855">
    <property type="entry name" value="LRR_8"/>
    <property type="match status" value="1"/>
</dbReference>
<keyword evidence="2" id="KW-0677">Repeat</keyword>
<proteinExistence type="predicted"/>
<dbReference type="PANTHER" id="PTHR48051">
    <property type="match status" value="1"/>
</dbReference>
<dbReference type="SUPFAM" id="SSF52075">
    <property type="entry name" value="Outer arm dynein light chain 1"/>
    <property type="match status" value="1"/>
</dbReference>
<feature type="non-terminal residue" evidence="3">
    <location>
        <position position="1"/>
    </location>
</feature>
<evidence type="ECO:0000256" key="2">
    <source>
        <dbReference type="ARBA" id="ARBA00022737"/>
    </source>
</evidence>
<dbReference type="AlphaFoldDB" id="M6ZP77"/>
<evidence type="ECO:0000256" key="1">
    <source>
        <dbReference type="ARBA" id="ARBA00022614"/>
    </source>
</evidence>
<dbReference type="GO" id="GO:0005737">
    <property type="term" value="C:cytoplasm"/>
    <property type="evidence" value="ECO:0007669"/>
    <property type="project" value="TreeGrafter"/>
</dbReference>
<sequence>ALYLNYNQLKTLSKEIGQLKNLQRLELNNNQLTTLPEEIGQLKNLKKLYLNNNQLSSEEKERIRKLLPKCKIYFE</sequence>
<dbReference type="Gene3D" id="3.80.10.10">
    <property type="entry name" value="Ribonuclease Inhibitor"/>
    <property type="match status" value="1"/>
</dbReference>
<dbReference type="InterPro" id="IPR001611">
    <property type="entry name" value="Leu-rich_rpt"/>
</dbReference>
<dbReference type="InterPro" id="IPR032675">
    <property type="entry name" value="LRR_dom_sf"/>
</dbReference>
<dbReference type="EMBL" id="AKWN02000149">
    <property type="protein sequence ID" value="EMP08283.1"/>
    <property type="molecule type" value="Genomic_DNA"/>
</dbReference>
<reference evidence="3 4" key="1">
    <citation type="submission" date="2013-01" db="EMBL/GenBank/DDBJ databases">
        <authorList>
            <person name="Harkins D.M."/>
            <person name="Durkin A.S."/>
            <person name="Brinkac L.M."/>
            <person name="Haft D.H."/>
            <person name="Selengut J.D."/>
            <person name="Sanka R."/>
            <person name="DePew J."/>
            <person name="Purushe J."/>
            <person name="Picardeau M."/>
            <person name="Werts C."/>
            <person name="Goarant C."/>
            <person name="Vinetz J.M."/>
            <person name="Sutton G.G."/>
            <person name="Nierman W.C."/>
            <person name="Fouts D.E."/>
        </authorList>
    </citation>
    <scope>NUCLEOTIDE SEQUENCE [LARGE SCALE GENOMIC DNA]</scope>
    <source>
        <strain evidence="3 4">200701872</strain>
    </source>
</reference>
<dbReference type="Proteomes" id="UP000012117">
    <property type="component" value="Unassembled WGS sequence"/>
</dbReference>
<gene>
    <name evidence="3" type="ORF">LEP1GSC124_0480</name>
</gene>
<dbReference type="PRINTS" id="PR00019">
    <property type="entry name" value="LEURICHRPT"/>
</dbReference>
<protein>
    <submittedName>
        <fullName evidence="3">Leucine rich repeat protein</fullName>
    </submittedName>
</protein>
<dbReference type="PROSITE" id="PS51450">
    <property type="entry name" value="LRR"/>
    <property type="match status" value="1"/>
</dbReference>
<dbReference type="InterPro" id="IPR003591">
    <property type="entry name" value="Leu-rich_rpt_typical-subtyp"/>
</dbReference>
<evidence type="ECO:0000313" key="3">
    <source>
        <dbReference type="EMBL" id="EMP08283.1"/>
    </source>
</evidence>
<evidence type="ECO:0000313" key="4">
    <source>
        <dbReference type="Proteomes" id="UP000012117"/>
    </source>
</evidence>
<name>M6ZP77_LEPIR</name>